<dbReference type="InterPro" id="IPR036388">
    <property type="entry name" value="WH-like_DNA-bd_sf"/>
</dbReference>
<sequence>MKRNTRYEVIKAVRSRIISLDLAPGAPISENELATNLGVSRTPVREALLILGEEHLVEIYPRIGTFVTLIDVQLVRDSHFIRESLELASLDQMTLPLTPESAENIAANLVAQEVAAQQNTAEFFRLDEEFHRLLMEAGGHAHAWHIVNNAKAHLDRARMLGLKKASPPIKYYREHLSIFESLNDGKRNDARTMLRKHLSRIFDDIDTVAREHPHFFVADPNSNSSSTDRSANETQRYAYLAPHQRMQVHQARKAGPTNPQS</sequence>
<dbReference type="Proteomes" id="UP001243212">
    <property type="component" value="Unassembled WGS sequence"/>
</dbReference>
<evidence type="ECO:0000256" key="4">
    <source>
        <dbReference type="SAM" id="MobiDB-lite"/>
    </source>
</evidence>
<accession>A0ABT9NFC8</accession>
<feature type="region of interest" description="Disordered" evidence="4">
    <location>
        <begin position="241"/>
        <end position="261"/>
    </location>
</feature>
<dbReference type="Pfam" id="PF07729">
    <property type="entry name" value="FCD"/>
    <property type="match status" value="1"/>
</dbReference>
<keyword evidence="3" id="KW-0804">Transcription</keyword>
<dbReference type="Pfam" id="PF00392">
    <property type="entry name" value="GntR"/>
    <property type="match status" value="1"/>
</dbReference>
<dbReference type="Gene3D" id="1.10.10.10">
    <property type="entry name" value="Winged helix-like DNA-binding domain superfamily/Winged helix DNA-binding domain"/>
    <property type="match status" value="1"/>
</dbReference>
<keyword evidence="2 6" id="KW-0238">DNA-binding</keyword>
<dbReference type="CDD" id="cd07377">
    <property type="entry name" value="WHTH_GntR"/>
    <property type="match status" value="1"/>
</dbReference>
<dbReference type="Gene3D" id="1.20.120.530">
    <property type="entry name" value="GntR ligand-binding domain-like"/>
    <property type="match status" value="1"/>
</dbReference>
<evidence type="ECO:0000256" key="3">
    <source>
        <dbReference type="ARBA" id="ARBA00023163"/>
    </source>
</evidence>
<dbReference type="InterPro" id="IPR008920">
    <property type="entry name" value="TF_FadR/GntR_C"/>
</dbReference>
<evidence type="ECO:0000313" key="6">
    <source>
        <dbReference type="EMBL" id="MDP9806087.1"/>
    </source>
</evidence>
<dbReference type="SMART" id="SM00895">
    <property type="entry name" value="FCD"/>
    <property type="match status" value="1"/>
</dbReference>
<keyword evidence="7" id="KW-1185">Reference proteome</keyword>
<evidence type="ECO:0000256" key="2">
    <source>
        <dbReference type="ARBA" id="ARBA00023125"/>
    </source>
</evidence>
<dbReference type="RefSeq" id="WP_307682331.1">
    <property type="nucleotide sequence ID" value="NZ_JAUSQX010000001.1"/>
</dbReference>
<evidence type="ECO:0000313" key="7">
    <source>
        <dbReference type="Proteomes" id="UP001243212"/>
    </source>
</evidence>
<dbReference type="PANTHER" id="PTHR43537:SF5">
    <property type="entry name" value="UXU OPERON TRANSCRIPTIONAL REGULATOR"/>
    <property type="match status" value="1"/>
</dbReference>
<comment type="caution">
    <text evidence="6">The sequence shown here is derived from an EMBL/GenBank/DDBJ whole genome shotgun (WGS) entry which is preliminary data.</text>
</comment>
<proteinExistence type="predicted"/>
<dbReference type="EMBL" id="JAUSQX010000001">
    <property type="protein sequence ID" value="MDP9806087.1"/>
    <property type="molecule type" value="Genomic_DNA"/>
</dbReference>
<reference evidence="6 7" key="1">
    <citation type="submission" date="2023-07" db="EMBL/GenBank/DDBJ databases">
        <title>Sequencing the genomes of 1000 actinobacteria strains.</title>
        <authorList>
            <person name="Klenk H.-P."/>
        </authorList>
    </citation>
    <scope>NUCLEOTIDE SEQUENCE [LARGE SCALE GENOMIC DNA]</scope>
    <source>
        <strain evidence="6 7">DSM 17163</strain>
    </source>
</reference>
<dbReference type="PROSITE" id="PS50949">
    <property type="entry name" value="HTH_GNTR"/>
    <property type="match status" value="1"/>
</dbReference>
<evidence type="ECO:0000256" key="1">
    <source>
        <dbReference type="ARBA" id="ARBA00023015"/>
    </source>
</evidence>
<gene>
    <name evidence="6" type="ORF">J2S70_000669</name>
</gene>
<dbReference type="SUPFAM" id="SSF46785">
    <property type="entry name" value="Winged helix' DNA-binding domain"/>
    <property type="match status" value="1"/>
</dbReference>
<feature type="domain" description="HTH gntR-type" evidence="5">
    <location>
        <begin position="3"/>
        <end position="70"/>
    </location>
</feature>
<organism evidence="6 7">
    <name type="scientific">Trueperella bonasi</name>
    <dbReference type="NCBI Taxonomy" id="312286"/>
    <lineage>
        <taxon>Bacteria</taxon>
        <taxon>Bacillati</taxon>
        <taxon>Actinomycetota</taxon>
        <taxon>Actinomycetes</taxon>
        <taxon>Actinomycetales</taxon>
        <taxon>Actinomycetaceae</taxon>
        <taxon>Trueperella</taxon>
    </lineage>
</organism>
<dbReference type="InterPro" id="IPR011711">
    <property type="entry name" value="GntR_C"/>
</dbReference>
<dbReference type="SUPFAM" id="SSF48008">
    <property type="entry name" value="GntR ligand-binding domain-like"/>
    <property type="match status" value="1"/>
</dbReference>
<protein>
    <submittedName>
        <fullName evidence="6">DNA-binding GntR family transcriptional regulator</fullName>
    </submittedName>
</protein>
<name>A0ABT9NFC8_9ACTO</name>
<dbReference type="PANTHER" id="PTHR43537">
    <property type="entry name" value="TRANSCRIPTIONAL REGULATOR, GNTR FAMILY"/>
    <property type="match status" value="1"/>
</dbReference>
<dbReference type="SMART" id="SM00345">
    <property type="entry name" value="HTH_GNTR"/>
    <property type="match status" value="1"/>
</dbReference>
<evidence type="ECO:0000259" key="5">
    <source>
        <dbReference type="PROSITE" id="PS50949"/>
    </source>
</evidence>
<keyword evidence="1" id="KW-0805">Transcription regulation</keyword>
<dbReference type="GO" id="GO:0003677">
    <property type="term" value="F:DNA binding"/>
    <property type="evidence" value="ECO:0007669"/>
    <property type="project" value="UniProtKB-KW"/>
</dbReference>
<dbReference type="InterPro" id="IPR000524">
    <property type="entry name" value="Tscrpt_reg_HTH_GntR"/>
</dbReference>
<dbReference type="InterPro" id="IPR036390">
    <property type="entry name" value="WH_DNA-bd_sf"/>
</dbReference>